<dbReference type="UniPathway" id="UPA00904">
    <property type="reaction ID" value="UER00878"/>
</dbReference>
<evidence type="ECO:0000256" key="4">
    <source>
        <dbReference type="ARBA" id="ARBA00022605"/>
    </source>
</evidence>
<keyword evidence="5 11" id="KW-0479">Metal-binding</keyword>
<dbReference type="HAMAP" id="MF_03154">
    <property type="entry name" value="Salvage_MtnD_euk"/>
    <property type="match status" value="1"/>
</dbReference>
<comment type="catalytic activity">
    <reaction evidence="11">
        <text>1,2-dihydroxy-5-(methylsulfanyl)pent-1-en-3-one + O2 = 3-(methylsulfanyl)propanoate + CO + formate + 2 H(+)</text>
        <dbReference type="Rhea" id="RHEA:14161"/>
        <dbReference type="ChEBI" id="CHEBI:15378"/>
        <dbReference type="ChEBI" id="CHEBI:15379"/>
        <dbReference type="ChEBI" id="CHEBI:15740"/>
        <dbReference type="ChEBI" id="CHEBI:17245"/>
        <dbReference type="ChEBI" id="CHEBI:49016"/>
        <dbReference type="ChEBI" id="CHEBI:49252"/>
        <dbReference type="EC" id="1.13.11.53"/>
    </reaction>
</comment>
<dbReference type="CDD" id="cd02232">
    <property type="entry name" value="cupin_ARD"/>
    <property type="match status" value="1"/>
</dbReference>
<evidence type="ECO:0000256" key="10">
    <source>
        <dbReference type="ARBA" id="ARBA00023242"/>
    </source>
</evidence>
<evidence type="ECO:0000313" key="13">
    <source>
        <dbReference type="Proteomes" id="UP000289152"/>
    </source>
</evidence>
<dbReference type="Pfam" id="PF03079">
    <property type="entry name" value="ARD"/>
    <property type="match status" value="1"/>
</dbReference>
<accession>A0A4Q1BRS6</accession>
<evidence type="ECO:0000256" key="6">
    <source>
        <dbReference type="ARBA" id="ARBA00022964"/>
    </source>
</evidence>
<comment type="caution">
    <text evidence="12">The sequence shown here is derived from an EMBL/GenBank/DDBJ whole genome shotgun (WGS) entry which is preliminary data.</text>
</comment>
<proteinExistence type="inferred from homology"/>
<keyword evidence="7 11" id="KW-0560">Oxidoreductase</keyword>
<comment type="cofactor">
    <cofactor evidence="11">
        <name>Fe(2+)</name>
        <dbReference type="ChEBI" id="CHEBI:29033"/>
    </cofactor>
    <cofactor evidence="11">
        <name>Ni(2+)</name>
        <dbReference type="ChEBI" id="CHEBI:49786"/>
    </cofactor>
    <text evidence="11">Binds either 1 Fe or Ni cation per monomer. Iron-binding promotes an acireductone dioxygenase reaction producing 2-keto-4-methylthiobutyrate, while nickel-binding promotes an acireductone dioxygenase reaction producing 3-(methylsulfanyl)propanoate.</text>
</comment>
<keyword evidence="3 11" id="KW-0533">Nickel</keyword>
<protein>
    <recommendedName>
        <fullName evidence="11">Acireductone dioxygenase</fullName>
    </recommendedName>
    <alternativeName>
        <fullName evidence="11">Acireductone dioxygenase (Fe(2+)-requiring)</fullName>
        <shortName evidence="11">ARD'</shortName>
        <shortName evidence="11">Fe-ARD</shortName>
        <ecNumber evidence="11">1.13.11.54</ecNumber>
    </alternativeName>
    <alternativeName>
        <fullName evidence="11">Acireductone dioxygenase (Ni(2+)-requiring)</fullName>
        <shortName evidence="11">ARD</shortName>
        <shortName evidence="11">Ni-ARD</shortName>
        <ecNumber evidence="11">1.13.11.53</ecNumber>
    </alternativeName>
</protein>
<dbReference type="FunCoup" id="A0A4Q1BRS6">
    <property type="interactions" value="69"/>
</dbReference>
<dbReference type="EMBL" id="SDIL01000015">
    <property type="protein sequence ID" value="RXK40691.1"/>
    <property type="molecule type" value="Genomic_DNA"/>
</dbReference>
<keyword evidence="4 11" id="KW-0028">Amino-acid biosynthesis</keyword>
<dbReference type="PANTHER" id="PTHR23418">
    <property type="entry name" value="ACIREDUCTONE DIOXYGENASE"/>
    <property type="match status" value="1"/>
</dbReference>
<feature type="binding site" evidence="11">
    <location>
        <position position="93"/>
    </location>
    <ligand>
        <name>Ni(2+)</name>
        <dbReference type="ChEBI" id="CHEBI:49786"/>
        <note>for nickel-dependent acireductone dioxygenase activity</note>
    </ligand>
</feature>
<dbReference type="InParanoid" id="A0A4Q1BRS6"/>
<dbReference type="GO" id="GO:0019509">
    <property type="term" value="P:L-methionine salvage from methylthioadenosine"/>
    <property type="evidence" value="ECO:0007669"/>
    <property type="project" value="UniProtKB-UniRule"/>
</dbReference>
<feature type="binding site" evidence="11">
    <location>
        <position position="87"/>
    </location>
    <ligand>
        <name>Ni(2+)</name>
        <dbReference type="ChEBI" id="CHEBI:49786"/>
        <note>for nickel-dependent acireductone dioxygenase activity</note>
    </ligand>
</feature>
<feature type="binding site" evidence="11">
    <location>
        <position position="89"/>
    </location>
    <ligand>
        <name>Ni(2+)</name>
        <dbReference type="ChEBI" id="CHEBI:49786"/>
        <note>for nickel-dependent acireductone dioxygenase activity</note>
    </ligand>
</feature>
<evidence type="ECO:0000256" key="5">
    <source>
        <dbReference type="ARBA" id="ARBA00022723"/>
    </source>
</evidence>
<dbReference type="VEuPathDB" id="FungiDB:TREMEDRAFT_24392"/>
<dbReference type="InterPro" id="IPR004313">
    <property type="entry name" value="ARD"/>
</dbReference>
<dbReference type="GO" id="GO:0016151">
    <property type="term" value="F:nickel cation binding"/>
    <property type="evidence" value="ECO:0007669"/>
    <property type="project" value="UniProtKB-UniRule"/>
</dbReference>
<comment type="function">
    <text evidence="11">Catalyzes 2 different reactions between oxygen and the acireductone 1,2-dihydroxy-3-keto-5-methylthiopentene (DHK-MTPene) depending upon the metal bound in the active site. Fe-containing acireductone dioxygenase (Fe-ARD) produces formate and 2-keto-4-methylthiobutyrate (KMTB), the alpha-ketoacid precursor of methionine in the methionine recycle pathway. Ni-containing acireductone dioxygenase (Ni-ARD) produces methylthiopropionate, carbon monoxide and formate, and does not lie on the methionine recycle pathway.</text>
</comment>
<dbReference type="Gene3D" id="2.60.120.10">
    <property type="entry name" value="Jelly Rolls"/>
    <property type="match status" value="1"/>
</dbReference>
<evidence type="ECO:0000256" key="2">
    <source>
        <dbReference type="ARBA" id="ARBA00022490"/>
    </source>
</evidence>
<dbReference type="STRING" id="5217.A0A4Q1BRS6"/>
<dbReference type="PANTHER" id="PTHR23418:SF0">
    <property type="entry name" value="ACIREDUCTONE DIOXYGENASE"/>
    <property type="match status" value="1"/>
</dbReference>
<evidence type="ECO:0000256" key="7">
    <source>
        <dbReference type="ARBA" id="ARBA00023002"/>
    </source>
</evidence>
<feature type="binding site" evidence="11">
    <location>
        <position position="87"/>
    </location>
    <ligand>
        <name>Fe(2+)</name>
        <dbReference type="ChEBI" id="CHEBI:29033"/>
        <note>for iron-dependent acireductone dioxygenase activity</note>
    </ligand>
</feature>
<evidence type="ECO:0000256" key="9">
    <source>
        <dbReference type="ARBA" id="ARBA00023167"/>
    </source>
</evidence>
<evidence type="ECO:0000256" key="11">
    <source>
        <dbReference type="HAMAP-Rule" id="MF_03154"/>
    </source>
</evidence>
<dbReference type="OrthoDB" id="1867259at2759"/>
<dbReference type="GO" id="GO:0005737">
    <property type="term" value="C:cytoplasm"/>
    <property type="evidence" value="ECO:0007669"/>
    <property type="project" value="UniProtKB-SubCell"/>
</dbReference>
<keyword evidence="13" id="KW-1185">Reference proteome</keyword>
<comment type="catalytic activity">
    <reaction evidence="1 11">
        <text>1,2-dihydroxy-5-(methylsulfanyl)pent-1-en-3-one + O2 = 4-methylsulfanyl-2-oxobutanoate + formate + 2 H(+)</text>
        <dbReference type="Rhea" id="RHEA:24504"/>
        <dbReference type="ChEBI" id="CHEBI:15378"/>
        <dbReference type="ChEBI" id="CHEBI:15379"/>
        <dbReference type="ChEBI" id="CHEBI:15740"/>
        <dbReference type="ChEBI" id="CHEBI:16723"/>
        <dbReference type="ChEBI" id="CHEBI:49252"/>
        <dbReference type="EC" id="1.13.11.54"/>
    </reaction>
</comment>
<dbReference type="InterPro" id="IPR014710">
    <property type="entry name" value="RmlC-like_jellyroll"/>
</dbReference>
<organism evidence="12 13">
    <name type="scientific">Tremella mesenterica</name>
    <name type="common">Jelly fungus</name>
    <dbReference type="NCBI Taxonomy" id="5217"/>
    <lineage>
        <taxon>Eukaryota</taxon>
        <taxon>Fungi</taxon>
        <taxon>Dikarya</taxon>
        <taxon>Basidiomycota</taxon>
        <taxon>Agaricomycotina</taxon>
        <taxon>Tremellomycetes</taxon>
        <taxon>Tremellales</taxon>
        <taxon>Tremellaceae</taxon>
        <taxon>Tremella</taxon>
    </lineage>
</organism>
<dbReference type="GO" id="GO:0005634">
    <property type="term" value="C:nucleus"/>
    <property type="evidence" value="ECO:0007669"/>
    <property type="project" value="UniProtKB-SubCell"/>
</dbReference>
<feature type="binding site" evidence="11">
    <location>
        <position position="136"/>
    </location>
    <ligand>
        <name>Fe(2+)</name>
        <dbReference type="ChEBI" id="CHEBI:29033"/>
        <note>for iron-dependent acireductone dioxygenase activity</note>
    </ligand>
</feature>
<name>A0A4Q1BRS6_TREME</name>
<dbReference type="EC" id="1.13.11.53" evidence="11"/>
<dbReference type="GO" id="GO:0005506">
    <property type="term" value="F:iron ion binding"/>
    <property type="evidence" value="ECO:0007669"/>
    <property type="project" value="UniProtKB-UniRule"/>
</dbReference>
<dbReference type="EC" id="1.13.11.54" evidence="11"/>
<dbReference type="SUPFAM" id="SSF51182">
    <property type="entry name" value="RmlC-like cupins"/>
    <property type="match status" value="1"/>
</dbReference>
<evidence type="ECO:0000313" key="12">
    <source>
        <dbReference type="EMBL" id="RXK40691.1"/>
    </source>
</evidence>
<dbReference type="GO" id="GO:0010309">
    <property type="term" value="F:acireductone dioxygenase [iron(II)-requiring] activity"/>
    <property type="evidence" value="ECO:0007669"/>
    <property type="project" value="UniProtKB-UniRule"/>
</dbReference>
<evidence type="ECO:0000256" key="3">
    <source>
        <dbReference type="ARBA" id="ARBA00022596"/>
    </source>
</evidence>
<dbReference type="FunFam" id="2.60.120.10:FF:000079">
    <property type="entry name" value="1,2-dihydroxy-3-keto-5-methylthiopentene dioxygenase"/>
    <property type="match status" value="1"/>
</dbReference>
<keyword evidence="9 11" id="KW-0486">Methionine biosynthesis</keyword>
<keyword evidence="8 11" id="KW-0408">Iron</keyword>
<feature type="binding site" evidence="11">
    <location>
        <position position="89"/>
    </location>
    <ligand>
        <name>Fe(2+)</name>
        <dbReference type="ChEBI" id="CHEBI:29033"/>
        <note>for iron-dependent acireductone dioxygenase activity</note>
    </ligand>
</feature>
<dbReference type="GO" id="GO:0010308">
    <property type="term" value="F:acireductone dioxygenase (Ni2+-requiring) activity"/>
    <property type="evidence" value="ECO:0007669"/>
    <property type="project" value="UniProtKB-UniRule"/>
</dbReference>
<keyword evidence="10 11" id="KW-0539">Nucleus</keyword>
<evidence type="ECO:0000256" key="8">
    <source>
        <dbReference type="ARBA" id="ARBA00023004"/>
    </source>
</evidence>
<comment type="subcellular location">
    <subcellularLocation>
        <location evidence="11">Cytoplasm</location>
    </subcellularLocation>
    <subcellularLocation>
        <location evidence="11">Nucleus</location>
    </subcellularLocation>
</comment>
<reference evidence="12 13" key="1">
    <citation type="submission" date="2016-06" db="EMBL/GenBank/DDBJ databases">
        <title>Evolution of pathogenesis and genome organization in the Tremellales.</title>
        <authorList>
            <person name="Cuomo C."/>
            <person name="Litvintseva A."/>
            <person name="Heitman J."/>
            <person name="Chen Y."/>
            <person name="Sun S."/>
            <person name="Springer D."/>
            <person name="Dromer F."/>
            <person name="Young S."/>
            <person name="Zeng Q."/>
            <person name="Chapman S."/>
            <person name="Gujja S."/>
            <person name="Saif S."/>
            <person name="Birren B."/>
        </authorList>
    </citation>
    <scope>NUCLEOTIDE SEQUENCE [LARGE SCALE GENOMIC DNA]</scope>
    <source>
        <strain evidence="12 13">ATCC 28783</strain>
    </source>
</reference>
<gene>
    <name evidence="11" type="primary">ADI1</name>
    <name evidence="12" type="ORF">M231_01942</name>
</gene>
<sequence length="188" mass="21665">MRAYIYDDLPGDQRQPHDSGIEISSSELERLGLVYVNIPIDEEGQWEKEIDTFAEQRGYKNRDRITVTKAGLGEAYETKIKSFFDEHLHEDEEIRYILDGSGYFDVRGSGGEYDERWIRVSLTKGDLLVLPAGIYHRFTVDHDNAITAMRLFQDEPKWTPYSRTAADTDVREARAIYLNQVKRAVGLA</sequence>
<feature type="binding site" evidence="11">
    <location>
        <position position="136"/>
    </location>
    <ligand>
        <name>Ni(2+)</name>
        <dbReference type="ChEBI" id="CHEBI:49786"/>
        <note>for nickel-dependent acireductone dioxygenase activity</note>
    </ligand>
</feature>
<keyword evidence="6 11" id="KW-0223">Dioxygenase</keyword>
<feature type="binding site" evidence="11">
    <location>
        <position position="93"/>
    </location>
    <ligand>
        <name>Fe(2+)</name>
        <dbReference type="ChEBI" id="CHEBI:29033"/>
        <note>for iron-dependent acireductone dioxygenase activity</note>
    </ligand>
</feature>
<dbReference type="AlphaFoldDB" id="A0A4Q1BRS6"/>
<keyword evidence="2 11" id="KW-0963">Cytoplasm</keyword>
<comment type="pathway">
    <text evidence="11">Amino-acid biosynthesis; L-methionine biosynthesis via salvage pathway; L-methionine from S-methyl-5-thio-alpha-D-ribose 1-phosphate: step 5/6.</text>
</comment>
<dbReference type="Proteomes" id="UP000289152">
    <property type="component" value="Unassembled WGS sequence"/>
</dbReference>
<evidence type="ECO:0000256" key="1">
    <source>
        <dbReference type="ARBA" id="ARBA00000428"/>
    </source>
</evidence>
<comment type="similarity">
    <text evidence="11">Belongs to the acireductone dioxygenase (ARD) family.</text>
</comment>
<dbReference type="InterPro" id="IPR011051">
    <property type="entry name" value="RmlC_Cupin_sf"/>
</dbReference>
<dbReference type="InterPro" id="IPR027496">
    <property type="entry name" value="ARD_euk"/>
</dbReference>